<evidence type="ECO:0000313" key="1">
    <source>
        <dbReference type="EMBL" id="MFD2587049.1"/>
    </source>
</evidence>
<evidence type="ECO:0000313" key="2">
    <source>
        <dbReference type="Proteomes" id="UP001597526"/>
    </source>
</evidence>
<dbReference type="EMBL" id="JBHULB010000008">
    <property type="protein sequence ID" value="MFD2587049.1"/>
    <property type="molecule type" value="Genomic_DNA"/>
</dbReference>
<reference evidence="2" key="1">
    <citation type="journal article" date="2019" name="Int. J. Syst. Evol. Microbiol.">
        <title>The Global Catalogue of Microorganisms (GCM) 10K type strain sequencing project: providing services to taxonomists for standard genome sequencing and annotation.</title>
        <authorList>
            <consortium name="The Broad Institute Genomics Platform"/>
            <consortium name="The Broad Institute Genome Sequencing Center for Infectious Disease"/>
            <person name="Wu L."/>
            <person name="Ma J."/>
        </authorList>
    </citation>
    <scope>NUCLEOTIDE SEQUENCE [LARGE SCALE GENOMIC DNA]</scope>
    <source>
        <strain evidence="2">KCTC 52368</strain>
    </source>
</reference>
<name>A0ABW5MZE4_9FLAO</name>
<keyword evidence="2" id="KW-1185">Reference proteome</keyword>
<proteinExistence type="predicted"/>
<evidence type="ECO:0008006" key="3">
    <source>
        <dbReference type="Google" id="ProtNLM"/>
    </source>
</evidence>
<accession>A0ABW5MZE4</accession>
<sequence>MTNFKTCPVCDATVKGRSDKKYCSKKCKSIDQYEQRQKTEGFYIKVDRQLKINRKVLKRFNKSGYTVIRKNELLNEGFNPKFFTHYWKNKKGEVYLFVYEFGFLSKMDKGKEKYILVIWQDYMA</sequence>
<comment type="caution">
    <text evidence="1">The sequence shown here is derived from an EMBL/GenBank/DDBJ whole genome shotgun (WGS) entry which is preliminary data.</text>
</comment>
<dbReference type="RefSeq" id="WP_377766601.1">
    <property type="nucleotide sequence ID" value="NZ_JBHULB010000008.1"/>
</dbReference>
<protein>
    <recommendedName>
        <fullName evidence="3">DUF2116 family Zn-ribbon domain-containing protein</fullName>
    </recommendedName>
</protein>
<gene>
    <name evidence="1" type="ORF">ACFSQJ_08910</name>
</gene>
<dbReference type="Proteomes" id="UP001597526">
    <property type="component" value="Unassembled WGS sequence"/>
</dbReference>
<organism evidence="1 2">
    <name type="scientific">Croceitalea marina</name>
    <dbReference type="NCBI Taxonomy" id="1775166"/>
    <lineage>
        <taxon>Bacteria</taxon>
        <taxon>Pseudomonadati</taxon>
        <taxon>Bacteroidota</taxon>
        <taxon>Flavobacteriia</taxon>
        <taxon>Flavobacteriales</taxon>
        <taxon>Flavobacteriaceae</taxon>
        <taxon>Croceitalea</taxon>
    </lineage>
</organism>